<dbReference type="SMART" id="SM00645">
    <property type="entry name" value="Pept_C1"/>
    <property type="match status" value="1"/>
</dbReference>
<evidence type="ECO:0000256" key="6">
    <source>
        <dbReference type="ARBA" id="ARBA00023180"/>
    </source>
</evidence>
<dbReference type="InterPro" id="IPR000118">
    <property type="entry name" value="Granulin"/>
</dbReference>
<feature type="domain" description="Cathepsin propeptide inhibitor" evidence="10">
    <location>
        <begin position="63"/>
        <end position="119"/>
    </location>
</feature>
<comment type="similarity">
    <text evidence="1">Belongs to the peptidase C1 family.</text>
</comment>
<evidence type="ECO:0000259" key="10">
    <source>
        <dbReference type="SMART" id="SM00848"/>
    </source>
</evidence>
<name>A0A5A7SJU5_CUCMM</name>
<dbReference type="GO" id="GO:0008234">
    <property type="term" value="F:cysteine-type peptidase activity"/>
    <property type="evidence" value="ECO:0007669"/>
    <property type="project" value="UniProtKB-KW"/>
</dbReference>
<keyword evidence="2" id="KW-0645">Protease</keyword>
<keyword evidence="4" id="KW-0788">Thiol protease</keyword>
<evidence type="ECO:0000259" key="9">
    <source>
        <dbReference type="SMART" id="SM00645"/>
    </source>
</evidence>
<proteinExistence type="inferred from homology"/>
<dbReference type="SMART" id="SM00848">
    <property type="entry name" value="Inhibitor_I29"/>
    <property type="match status" value="1"/>
</dbReference>
<evidence type="ECO:0000256" key="4">
    <source>
        <dbReference type="ARBA" id="ARBA00022807"/>
    </source>
</evidence>
<dbReference type="SUPFAM" id="SSF54001">
    <property type="entry name" value="Cysteine proteinases"/>
    <property type="match status" value="1"/>
</dbReference>
<dbReference type="PANTHER" id="PTHR12411">
    <property type="entry name" value="CYSTEINE PROTEASE FAMILY C1-RELATED"/>
    <property type="match status" value="1"/>
</dbReference>
<dbReference type="FunFam" id="3.90.70.10:FF:000068">
    <property type="entry name" value="Cysteine protease 1"/>
    <property type="match status" value="1"/>
</dbReference>
<dbReference type="Proteomes" id="UP000321947">
    <property type="component" value="Unassembled WGS sequence"/>
</dbReference>
<dbReference type="Gene3D" id="3.90.70.10">
    <property type="entry name" value="Cysteine proteinases"/>
    <property type="match status" value="1"/>
</dbReference>
<dbReference type="SMART" id="SM00277">
    <property type="entry name" value="GRAN"/>
    <property type="match status" value="1"/>
</dbReference>
<evidence type="ECO:0000256" key="2">
    <source>
        <dbReference type="ARBA" id="ARBA00022670"/>
    </source>
</evidence>
<dbReference type="InterPro" id="IPR025660">
    <property type="entry name" value="Pept_his_AS"/>
</dbReference>
<dbReference type="Pfam" id="PF00112">
    <property type="entry name" value="Peptidase_C1"/>
    <property type="match status" value="1"/>
</dbReference>
<dbReference type="InterPro" id="IPR037277">
    <property type="entry name" value="Granulin_sf"/>
</dbReference>
<evidence type="ECO:0000313" key="11">
    <source>
        <dbReference type="EMBL" id="KAA0031322.1"/>
    </source>
</evidence>
<dbReference type="STRING" id="1194695.A0A5A7SJU5"/>
<dbReference type="InterPro" id="IPR038765">
    <property type="entry name" value="Papain-like_cys_pep_sf"/>
</dbReference>
<dbReference type="InterPro" id="IPR013201">
    <property type="entry name" value="Prot_inhib_I29"/>
</dbReference>
<reference evidence="13 14" key="1">
    <citation type="submission" date="2019-08" db="EMBL/GenBank/DDBJ databases">
        <title>Draft genome sequences of two oriental melons (Cucumis melo L. var makuwa).</title>
        <authorList>
            <person name="Kwon S.-Y."/>
        </authorList>
    </citation>
    <scope>NUCLEOTIDE SEQUENCE [LARGE SCALE GENOMIC DNA]</scope>
    <source>
        <strain evidence="14">cv. Chang Bougi</strain>
        <strain evidence="13">cv. SW 3</strain>
        <tissue evidence="11">Leaf</tissue>
    </source>
</reference>
<keyword evidence="3" id="KW-0378">Hydrolase</keyword>
<feature type="chain" id="PRO_5042721865" evidence="7">
    <location>
        <begin position="25"/>
        <end position="488"/>
    </location>
</feature>
<keyword evidence="5" id="KW-1015">Disulfide bond</keyword>
<feature type="domain" description="Peptidase C1A papain C-terminal" evidence="9">
    <location>
        <begin position="150"/>
        <end position="374"/>
    </location>
</feature>
<protein>
    <submittedName>
        <fullName evidence="11">Low-temperature-induced cysteine proteinase-like</fullName>
    </submittedName>
</protein>
<dbReference type="InterPro" id="IPR013128">
    <property type="entry name" value="Peptidase_C1A"/>
</dbReference>
<evidence type="ECO:0000313" key="13">
    <source>
        <dbReference type="Proteomes" id="UP000321393"/>
    </source>
</evidence>
<dbReference type="EMBL" id="SSTE01022915">
    <property type="protein sequence ID" value="KAA0031322.1"/>
    <property type="molecule type" value="Genomic_DNA"/>
</dbReference>
<dbReference type="PROSITE" id="PS00640">
    <property type="entry name" value="THIOL_PROTEASE_ASN"/>
    <property type="match status" value="1"/>
</dbReference>
<gene>
    <name evidence="12" type="ORF">E5676_scaffold13G00750</name>
    <name evidence="11" type="ORF">E6C27_scaffold139G00760</name>
</gene>
<evidence type="ECO:0000256" key="5">
    <source>
        <dbReference type="ARBA" id="ARBA00023157"/>
    </source>
</evidence>
<accession>A0A5A7SJU5</accession>
<evidence type="ECO:0000256" key="1">
    <source>
        <dbReference type="ARBA" id="ARBA00008455"/>
    </source>
</evidence>
<dbReference type="Pfam" id="PF08246">
    <property type="entry name" value="Inhibitor_I29"/>
    <property type="match status" value="1"/>
</dbReference>
<feature type="domain" description="Granulins" evidence="8">
    <location>
        <begin position="397"/>
        <end position="454"/>
    </location>
</feature>
<evidence type="ECO:0000259" key="8">
    <source>
        <dbReference type="SMART" id="SM00277"/>
    </source>
</evidence>
<dbReference type="Gene3D" id="2.10.25.160">
    <property type="entry name" value="Granulin"/>
    <property type="match status" value="1"/>
</dbReference>
<evidence type="ECO:0000313" key="12">
    <source>
        <dbReference type="EMBL" id="TYK06773.1"/>
    </source>
</evidence>
<dbReference type="InterPro" id="IPR039417">
    <property type="entry name" value="Peptidase_C1A_papain-like"/>
</dbReference>
<dbReference type="Proteomes" id="UP000321393">
    <property type="component" value="Unassembled WGS sequence"/>
</dbReference>
<dbReference type="InterPro" id="IPR000668">
    <property type="entry name" value="Peptidase_C1A_C"/>
</dbReference>
<dbReference type="AlphaFoldDB" id="A0A5A7SJU5"/>
<dbReference type="EMBL" id="SSTD01013385">
    <property type="protein sequence ID" value="TYK06773.1"/>
    <property type="molecule type" value="Genomic_DNA"/>
</dbReference>
<dbReference type="PRINTS" id="PR00705">
    <property type="entry name" value="PAPAIN"/>
</dbReference>
<evidence type="ECO:0000313" key="14">
    <source>
        <dbReference type="Proteomes" id="UP000321947"/>
    </source>
</evidence>
<keyword evidence="6" id="KW-0325">Glycoprotein</keyword>
<evidence type="ECO:0000256" key="3">
    <source>
        <dbReference type="ARBA" id="ARBA00022801"/>
    </source>
</evidence>
<dbReference type="InterPro" id="IPR025661">
    <property type="entry name" value="Pept_asp_AS"/>
</dbReference>
<dbReference type="SUPFAM" id="SSF57277">
    <property type="entry name" value="Granulin repeat"/>
    <property type="match status" value="1"/>
</dbReference>
<keyword evidence="7" id="KW-0732">Signal</keyword>
<dbReference type="OrthoDB" id="10253408at2759"/>
<dbReference type="GO" id="GO:0006508">
    <property type="term" value="P:proteolysis"/>
    <property type="evidence" value="ECO:0007669"/>
    <property type="project" value="UniProtKB-KW"/>
</dbReference>
<dbReference type="FunFam" id="2.10.25.160:FF:000002">
    <property type="entry name" value="Cysteine protease 1"/>
    <property type="match status" value="1"/>
</dbReference>
<evidence type="ECO:0000256" key="7">
    <source>
        <dbReference type="SAM" id="SignalP"/>
    </source>
</evidence>
<feature type="signal peptide" evidence="7">
    <location>
        <begin position="1"/>
        <end position="24"/>
    </location>
</feature>
<dbReference type="CDD" id="cd02248">
    <property type="entry name" value="Peptidase_C1A"/>
    <property type="match status" value="1"/>
</dbReference>
<dbReference type="PROSITE" id="PS00639">
    <property type="entry name" value="THIOL_PROTEASE_HIS"/>
    <property type="match status" value="1"/>
</dbReference>
<organism evidence="11 13">
    <name type="scientific">Cucumis melo var. makuwa</name>
    <name type="common">Oriental melon</name>
    <dbReference type="NCBI Taxonomy" id="1194695"/>
    <lineage>
        <taxon>Eukaryota</taxon>
        <taxon>Viridiplantae</taxon>
        <taxon>Streptophyta</taxon>
        <taxon>Embryophyta</taxon>
        <taxon>Tracheophyta</taxon>
        <taxon>Spermatophyta</taxon>
        <taxon>Magnoliopsida</taxon>
        <taxon>eudicotyledons</taxon>
        <taxon>Gunneridae</taxon>
        <taxon>Pentapetalae</taxon>
        <taxon>rosids</taxon>
        <taxon>fabids</taxon>
        <taxon>Cucurbitales</taxon>
        <taxon>Cucurbitaceae</taxon>
        <taxon>Benincaseae</taxon>
        <taxon>Cucumis</taxon>
    </lineage>
</organism>
<comment type="caution">
    <text evidence="11">The sequence shown here is derived from an EMBL/GenBank/DDBJ whole genome shotgun (WGS) entry which is preliminary data.</text>
</comment>
<sequence length="488" mass="53576">MAISSPIFFAFLALFLCLSPFSSASHSSTFSIIDENAKHHLGIPEIPHSDAHQRTDEEVAALYESWLVHHGKAYNALGEKERRFEIFKDNLMFIDEHNRESRTYKVGLTRFADLTNEEYRARFLGGRFSRKPSLSAAKSGRYAAALGDDLPDDVDWRKKGAVANVKDQGQKFVMRSIFIGSCWAFSTVAAVEGINQIVTGELISLSEQELVDCDKSFNMGCNGGLMDYAFQFIIDNGGIDTDEDYPYKGRDGACDPNRKNAKVVTIDGYEDVPENDESSLKKAVANQPVSVAIEAGGRAFQLYQSGVFTGRCGTNLDHGVVAVGYGTDNGTDYWIVRNSWGKDWGENGYIRLERNVANSTTGKCGIAVEPSYPIKSGSNPPKPSASPPSPVNPPTECDEYFSCDEGSTCCCIYQYGSTCFAWGCCPLESATCCDDHYSCCPHEYPVCDLEAGTCRASKDSLMGVNLLKRLPANQTKRIQKLGKLFVGA</sequence>
<dbReference type="Pfam" id="PF00396">
    <property type="entry name" value="Granulin"/>
    <property type="match status" value="1"/>
</dbReference>